<dbReference type="NCBIfam" id="NF006056">
    <property type="entry name" value="PRK08204.1"/>
    <property type="match status" value="1"/>
</dbReference>
<dbReference type="InterPro" id="IPR032466">
    <property type="entry name" value="Metal_Hydrolase"/>
</dbReference>
<dbReference type="Proteomes" id="UP000183208">
    <property type="component" value="Unassembled WGS sequence"/>
</dbReference>
<gene>
    <name evidence="3" type="ORF">SAMN05444171_0291</name>
</gene>
<evidence type="ECO:0000259" key="2">
    <source>
        <dbReference type="Pfam" id="PF01979"/>
    </source>
</evidence>
<dbReference type="InterPro" id="IPR006680">
    <property type="entry name" value="Amidohydro-rel"/>
</dbReference>
<dbReference type="InterPro" id="IPR011059">
    <property type="entry name" value="Metal-dep_hydrolase_composite"/>
</dbReference>
<dbReference type="Pfam" id="PF01979">
    <property type="entry name" value="Amidohydro_1"/>
    <property type="match status" value="1"/>
</dbReference>
<dbReference type="SUPFAM" id="SSF51338">
    <property type="entry name" value="Composite domain of metallo-dependent hydrolases"/>
    <property type="match status" value="1"/>
</dbReference>
<proteinExistence type="inferred from homology"/>
<dbReference type="PANTHER" id="PTHR43794:SF5">
    <property type="entry name" value="CHLOROHYDROLASE FAMILY PROTEIN"/>
    <property type="match status" value="1"/>
</dbReference>
<dbReference type="OrthoDB" id="9796020at2"/>
<dbReference type="GO" id="GO:0016810">
    <property type="term" value="F:hydrolase activity, acting on carbon-nitrogen (but not peptide) bonds"/>
    <property type="evidence" value="ECO:0007669"/>
    <property type="project" value="InterPro"/>
</dbReference>
<comment type="similarity">
    <text evidence="1">Belongs to the metallo-dependent hydrolases superfamily. ATZ/TRZ family.</text>
</comment>
<dbReference type="SUPFAM" id="SSF51556">
    <property type="entry name" value="Metallo-dependent hydrolases"/>
    <property type="match status" value="1"/>
</dbReference>
<dbReference type="InterPro" id="IPR050287">
    <property type="entry name" value="MTA/SAH_deaminase"/>
</dbReference>
<protein>
    <submittedName>
        <fullName evidence="3">Cytosine/adenosine deaminase</fullName>
    </submittedName>
</protein>
<name>A0A1H4NI13_9BRAD</name>
<dbReference type="Gene3D" id="3.20.20.140">
    <property type="entry name" value="Metal-dependent hydrolases"/>
    <property type="match status" value="1"/>
</dbReference>
<dbReference type="Gene3D" id="2.30.40.10">
    <property type="entry name" value="Urease, subunit C, domain 1"/>
    <property type="match status" value="1"/>
</dbReference>
<organism evidence="3 4">
    <name type="scientific">Bradyrhizobium lablabi</name>
    <dbReference type="NCBI Taxonomy" id="722472"/>
    <lineage>
        <taxon>Bacteria</taxon>
        <taxon>Pseudomonadati</taxon>
        <taxon>Pseudomonadota</taxon>
        <taxon>Alphaproteobacteria</taxon>
        <taxon>Hyphomicrobiales</taxon>
        <taxon>Nitrobacteraceae</taxon>
        <taxon>Bradyrhizobium</taxon>
    </lineage>
</organism>
<evidence type="ECO:0000313" key="4">
    <source>
        <dbReference type="Proteomes" id="UP000183208"/>
    </source>
</evidence>
<reference evidence="3 4" key="1">
    <citation type="submission" date="2016-10" db="EMBL/GenBank/DDBJ databases">
        <authorList>
            <person name="de Groot N.N."/>
        </authorList>
    </citation>
    <scope>NUCLEOTIDE SEQUENCE [LARGE SCALE GENOMIC DNA]</scope>
    <source>
        <strain evidence="3 4">GAS522</strain>
    </source>
</reference>
<feature type="domain" description="Amidohydrolase-related" evidence="2">
    <location>
        <begin position="58"/>
        <end position="420"/>
    </location>
</feature>
<sequence length="457" mass="49512">MRRTLIKSATIISMDDGLGDFVAGDLLVEGNRIVDLRPEIDLGSGAIETEILDGEGRIVIPGLINAHMHTWQTALRGFAANWTLPEYFRRMHAGLATVFRPDDIYIATLVGALNQINSGVTTLVDWCHNNPTPDHTDAAVRGLIESGIRAAFFHGSPKPEPKPGEPHFSEMPHPRREVERLLAGPFADQNGLVTLGLAILGPHYSTLDVAMHDFRLAREFNLIASMHQGGGPAKTLGGWEKLIEAGLVGPGVNIVHGNDLPDDLLQRLVDLGVSFSVTPENEMIQGHGFPITGRLLQRGVRPTIGIDLESVLAGDLFSAGRVALSMQRALDNAEARKTGGTIPATTTIPVREALRWVTTEGARMLGREDQIGSLTPGKLADLVIINASDLNLFPVHDPVATVVMQTSLANIEAVMIGGSWKKRNGRLLVDGLDHKKELLAQSGRRLVQDIERQERAA</sequence>
<evidence type="ECO:0000256" key="1">
    <source>
        <dbReference type="ARBA" id="ARBA00006745"/>
    </source>
</evidence>
<evidence type="ECO:0000313" key="3">
    <source>
        <dbReference type="EMBL" id="SEB94528.1"/>
    </source>
</evidence>
<dbReference type="AlphaFoldDB" id="A0A1H4NI13"/>
<dbReference type="EMBL" id="FNTI01000001">
    <property type="protein sequence ID" value="SEB94528.1"/>
    <property type="molecule type" value="Genomic_DNA"/>
</dbReference>
<dbReference type="PANTHER" id="PTHR43794">
    <property type="entry name" value="AMINOHYDROLASE SSNA-RELATED"/>
    <property type="match status" value="1"/>
</dbReference>
<dbReference type="RefSeq" id="WP_074830790.1">
    <property type="nucleotide sequence ID" value="NZ_FNTI01000001.1"/>
</dbReference>
<accession>A0A1H4NI13</accession>